<dbReference type="Pfam" id="PF23793">
    <property type="entry name" value="LysC"/>
    <property type="match status" value="1"/>
</dbReference>
<proteinExistence type="predicted"/>
<organism evidence="3 4">
    <name type="scientific">Pantoea piersonii</name>
    <dbReference type="NCBI Taxonomy" id="2364647"/>
    <lineage>
        <taxon>Bacteria</taxon>
        <taxon>Pseudomonadati</taxon>
        <taxon>Pseudomonadota</taxon>
        <taxon>Gammaproteobacteria</taxon>
        <taxon>Enterobacterales</taxon>
        <taxon>Erwiniaceae</taxon>
        <taxon>Pantoea</taxon>
    </lineage>
</organism>
<feature type="signal peptide" evidence="2">
    <location>
        <begin position="1"/>
        <end position="23"/>
    </location>
</feature>
<evidence type="ECO:0000256" key="2">
    <source>
        <dbReference type="SAM" id="SignalP"/>
    </source>
</evidence>
<dbReference type="InterPro" id="IPR047737">
    <property type="entry name" value="LysC"/>
</dbReference>
<dbReference type="PROSITE" id="PS51257">
    <property type="entry name" value="PROKAR_LIPOPROTEIN"/>
    <property type="match status" value="1"/>
</dbReference>
<evidence type="ECO:0000313" key="3">
    <source>
        <dbReference type="EMBL" id="WBG91435.1"/>
    </source>
</evidence>
<sequence>MPVKRYASGLLPLCLMILSGCTAVPPSTTPAIIWAGCPRVNSCPLAGNNLQTQGDLAADNRQLEAALVSCGLQIEIIKECQEQQDAETSTATRGAQPQRAAATAKP</sequence>
<dbReference type="RefSeq" id="WP_269949826.1">
    <property type="nucleotide sequence ID" value="NZ_CP104758.1"/>
</dbReference>
<evidence type="ECO:0000313" key="4">
    <source>
        <dbReference type="Proteomes" id="UP001211544"/>
    </source>
</evidence>
<dbReference type="InterPro" id="IPR058979">
    <property type="entry name" value="LysC-like"/>
</dbReference>
<name>A0AAJ5QK55_9GAMM</name>
<feature type="chain" id="PRO_5042461741" evidence="2">
    <location>
        <begin position="24"/>
        <end position="106"/>
    </location>
</feature>
<feature type="region of interest" description="Disordered" evidence="1">
    <location>
        <begin position="85"/>
        <end position="106"/>
    </location>
</feature>
<keyword evidence="2" id="KW-0732">Signal</keyword>
<dbReference type="NCBIfam" id="NF038368">
    <property type="entry name" value="P2_Rz1"/>
    <property type="match status" value="1"/>
</dbReference>
<dbReference type="Proteomes" id="UP001211544">
    <property type="component" value="Chromosome"/>
</dbReference>
<reference evidence="3 4" key="1">
    <citation type="journal article" date="2022" name="J Glob Antimicrob Resist">
        <title>First complete genome of a multidrug resistant strain of the novel human pathogen Kalamiella piersonii (GABEKP28) identified in human saliva.</title>
        <authorList>
            <person name="McDonagh F."/>
            <person name="Singh N.K."/>
            <person name="Venkateswaran K."/>
            <person name="Lonappan A.M."/>
            <person name="Hallahan B."/>
            <person name="Tuohy A."/>
            <person name="Burke L."/>
            <person name="Kovarova A."/>
            <person name="Miliotis G."/>
        </authorList>
    </citation>
    <scope>NUCLEOTIDE SEQUENCE [LARGE SCALE GENOMIC DNA]</scope>
    <source>
        <strain evidence="3 4">GABEKP28</strain>
    </source>
</reference>
<dbReference type="KEGG" id="kpie:N5580_02405"/>
<evidence type="ECO:0000256" key="1">
    <source>
        <dbReference type="SAM" id="MobiDB-lite"/>
    </source>
</evidence>
<protein>
    <submittedName>
        <fullName evidence="3">Rz1-like lysis system protein LysC</fullName>
    </submittedName>
</protein>
<accession>A0AAJ5QK55</accession>
<dbReference type="EMBL" id="CP104758">
    <property type="protein sequence ID" value="WBG91435.1"/>
    <property type="molecule type" value="Genomic_DNA"/>
</dbReference>
<keyword evidence="4" id="KW-1185">Reference proteome</keyword>
<feature type="compositionally biased region" description="Polar residues" evidence="1">
    <location>
        <begin position="86"/>
        <end position="95"/>
    </location>
</feature>
<gene>
    <name evidence="3" type="primary">lysC</name>
    <name evidence="3" type="ORF">N5580_02405</name>
</gene>
<dbReference type="AlphaFoldDB" id="A0AAJ5QK55"/>